<comment type="subunit">
    <text evidence="9">Homodimer.</text>
</comment>
<organism evidence="12 13">
    <name type="scientific">Leuconostoc litchii</name>
    <dbReference type="NCBI Taxonomy" id="1981069"/>
    <lineage>
        <taxon>Bacteria</taxon>
        <taxon>Bacillati</taxon>
        <taxon>Bacillota</taxon>
        <taxon>Bacilli</taxon>
        <taxon>Lactobacillales</taxon>
        <taxon>Lactobacillaceae</taxon>
        <taxon>Leuconostoc</taxon>
    </lineage>
</organism>
<dbReference type="SUPFAM" id="SSF53901">
    <property type="entry name" value="Thiolase-like"/>
    <property type="match status" value="1"/>
</dbReference>
<dbReference type="CDD" id="cd00830">
    <property type="entry name" value="KAS_III"/>
    <property type="match status" value="1"/>
</dbReference>
<comment type="pathway">
    <text evidence="9">Lipid metabolism; fatty acid biosynthesis.</text>
</comment>
<dbReference type="Pfam" id="PF08545">
    <property type="entry name" value="ACP_syn_III"/>
    <property type="match status" value="1"/>
</dbReference>
<dbReference type="GO" id="GO:0044550">
    <property type="term" value="P:secondary metabolite biosynthetic process"/>
    <property type="evidence" value="ECO:0007669"/>
    <property type="project" value="TreeGrafter"/>
</dbReference>
<dbReference type="UniPathway" id="UPA00094"/>
<keyword evidence="8 9" id="KW-0012">Acyltransferase</keyword>
<keyword evidence="13" id="KW-1185">Reference proteome</keyword>
<name>A0A6P2CNE4_9LACO</name>
<dbReference type="HAMAP" id="MF_01815">
    <property type="entry name" value="FabH"/>
    <property type="match status" value="1"/>
</dbReference>
<dbReference type="Pfam" id="PF08541">
    <property type="entry name" value="ACP_syn_III_C"/>
    <property type="match status" value="1"/>
</dbReference>
<dbReference type="PANTHER" id="PTHR34069">
    <property type="entry name" value="3-OXOACYL-[ACYL-CARRIER-PROTEIN] SYNTHASE 3"/>
    <property type="match status" value="1"/>
</dbReference>
<feature type="domain" description="Beta-ketoacyl-[acyl-carrier-protein] synthase III C-terminal" evidence="10">
    <location>
        <begin position="234"/>
        <end position="321"/>
    </location>
</feature>
<dbReference type="InterPro" id="IPR013751">
    <property type="entry name" value="ACP_syn_III_N"/>
</dbReference>
<dbReference type="Gene3D" id="3.40.47.10">
    <property type="match status" value="1"/>
</dbReference>
<evidence type="ECO:0000256" key="4">
    <source>
        <dbReference type="ARBA" id="ARBA00022679"/>
    </source>
</evidence>
<keyword evidence="7 9" id="KW-0275">Fatty acid biosynthesis</keyword>
<dbReference type="NCBIfam" id="TIGR00747">
    <property type="entry name" value="fabH"/>
    <property type="match status" value="1"/>
</dbReference>
<dbReference type="InterPro" id="IPR016039">
    <property type="entry name" value="Thiolase-like"/>
</dbReference>
<reference evidence="12 13" key="1">
    <citation type="submission" date="2019-01" db="EMBL/GenBank/DDBJ databases">
        <title>Leuconostoc litchii sp. nov., a novel lactic acid bacterium isolated from lychee.</title>
        <authorList>
            <person name="Wang L.-T."/>
        </authorList>
    </citation>
    <scope>NUCLEOTIDE SEQUENCE [LARGE SCALE GENOMIC DNA]</scope>
    <source>
        <strain evidence="12 13">MB7</strain>
    </source>
</reference>
<dbReference type="InterPro" id="IPR004655">
    <property type="entry name" value="FabH"/>
</dbReference>
<keyword evidence="3 9" id="KW-0444">Lipid biosynthesis</keyword>
<dbReference type="Proteomes" id="UP000442244">
    <property type="component" value="Unassembled WGS sequence"/>
</dbReference>
<keyword evidence="5 9" id="KW-0276">Fatty acid metabolism</keyword>
<evidence type="ECO:0000256" key="2">
    <source>
        <dbReference type="ARBA" id="ARBA00022490"/>
    </source>
</evidence>
<feature type="active site" evidence="9">
    <location>
        <position position="113"/>
    </location>
</feature>
<dbReference type="GO" id="GO:0033818">
    <property type="term" value="F:beta-ketoacyl-acyl-carrier-protein synthase III activity"/>
    <property type="evidence" value="ECO:0007669"/>
    <property type="project" value="UniProtKB-UniRule"/>
</dbReference>
<evidence type="ECO:0000256" key="5">
    <source>
        <dbReference type="ARBA" id="ARBA00022832"/>
    </source>
</evidence>
<evidence type="ECO:0000256" key="8">
    <source>
        <dbReference type="ARBA" id="ARBA00023315"/>
    </source>
</evidence>
<comment type="subcellular location">
    <subcellularLocation>
        <location evidence="9">Cytoplasm</location>
    </subcellularLocation>
</comment>
<feature type="region of interest" description="ACP-binding" evidence="9">
    <location>
        <begin position="251"/>
        <end position="255"/>
    </location>
</feature>
<dbReference type="OrthoDB" id="9815506at2"/>
<evidence type="ECO:0000256" key="6">
    <source>
        <dbReference type="ARBA" id="ARBA00023098"/>
    </source>
</evidence>
<accession>A0A6P2CNE4</accession>
<feature type="active site" evidence="9">
    <location>
        <position position="250"/>
    </location>
</feature>
<evidence type="ECO:0000259" key="10">
    <source>
        <dbReference type="Pfam" id="PF08541"/>
    </source>
</evidence>
<gene>
    <name evidence="9" type="primary">fabH</name>
    <name evidence="12" type="ORF">ESZ47_05425</name>
</gene>
<keyword evidence="6 9" id="KW-0443">Lipid metabolism</keyword>
<feature type="active site" evidence="9">
    <location>
        <position position="280"/>
    </location>
</feature>
<keyword evidence="9" id="KW-0511">Multifunctional enzyme</keyword>
<dbReference type="EC" id="2.3.1.180" evidence="9"/>
<evidence type="ECO:0000256" key="9">
    <source>
        <dbReference type="HAMAP-Rule" id="MF_01815"/>
    </source>
</evidence>
<comment type="catalytic activity">
    <reaction evidence="9">
        <text>malonyl-[ACP] + acetyl-CoA + H(+) = 3-oxobutanoyl-[ACP] + CO2 + CoA</text>
        <dbReference type="Rhea" id="RHEA:12080"/>
        <dbReference type="Rhea" id="RHEA-COMP:9623"/>
        <dbReference type="Rhea" id="RHEA-COMP:9625"/>
        <dbReference type="ChEBI" id="CHEBI:15378"/>
        <dbReference type="ChEBI" id="CHEBI:16526"/>
        <dbReference type="ChEBI" id="CHEBI:57287"/>
        <dbReference type="ChEBI" id="CHEBI:57288"/>
        <dbReference type="ChEBI" id="CHEBI:78449"/>
        <dbReference type="ChEBI" id="CHEBI:78450"/>
        <dbReference type="EC" id="2.3.1.180"/>
    </reaction>
</comment>
<protein>
    <recommendedName>
        <fullName evidence="9">Beta-ketoacyl-[acyl-carrier-protein] synthase III</fullName>
        <shortName evidence="9">Beta-ketoacyl-ACP synthase III</shortName>
        <shortName evidence="9">KAS III</shortName>
        <ecNumber evidence="9">2.3.1.180</ecNumber>
    </recommendedName>
    <alternativeName>
        <fullName evidence="9">3-oxoacyl-[acyl-carrier-protein] synthase 3</fullName>
    </alternativeName>
    <alternativeName>
        <fullName evidence="9">3-oxoacyl-[acyl-carrier-protein] synthase III</fullName>
    </alternativeName>
</protein>
<keyword evidence="4 9" id="KW-0808">Transferase</keyword>
<dbReference type="GO" id="GO:0004315">
    <property type="term" value="F:3-oxoacyl-[acyl-carrier-protein] synthase activity"/>
    <property type="evidence" value="ECO:0007669"/>
    <property type="project" value="InterPro"/>
</dbReference>
<dbReference type="EMBL" id="SDGY01000001">
    <property type="protein sequence ID" value="TYC47575.1"/>
    <property type="molecule type" value="Genomic_DNA"/>
</dbReference>
<comment type="caution">
    <text evidence="12">The sequence shown here is derived from an EMBL/GenBank/DDBJ whole genome shotgun (WGS) entry which is preliminary data.</text>
</comment>
<dbReference type="InterPro" id="IPR013747">
    <property type="entry name" value="ACP_syn_III_C"/>
</dbReference>
<proteinExistence type="inferred from homology"/>
<comment type="domain">
    <text evidence="9">The last Arg residue of the ACP-binding site is essential for the weak association between ACP/AcpP and FabH.</text>
</comment>
<comment type="function">
    <text evidence="9">Catalyzes the condensation reaction of fatty acid synthesis by the addition to an acyl acceptor of two carbons from malonyl-ACP. Catalyzes the first condensation reaction which initiates fatty acid synthesis and may therefore play a role in governing the total rate of fatty acid production. Possesses both acetoacetyl-ACP synthase and acetyl transacylase activities. Its substrate specificity determines the biosynthesis of branched-chain and/or straight-chain of fatty acids.</text>
</comment>
<evidence type="ECO:0000313" key="13">
    <source>
        <dbReference type="Proteomes" id="UP000442244"/>
    </source>
</evidence>
<comment type="similarity">
    <text evidence="1 9">Belongs to the thiolase-like superfamily. FabH family.</text>
</comment>
<dbReference type="AlphaFoldDB" id="A0A6P2CNE4"/>
<evidence type="ECO:0000256" key="3">
    <source>
        <dbReference type="ARBA" id="ARBA00022516"/>
    </source>
</evidence>
<dbReference type="GO" id="GO:0005737">
    <property type="term" value="C:cytoplasm"/>
    <property type="evidence" value="ECO:0007669"/>
    <property type="project" value="UniProtKB-SubCell"/>
</dbReference>
<keyword evidence="2 9" id="KW-0963">Cytoplasm</keyword>
<evidence type="ECO:0000256" key="7">
    <source>
        <dbReference type="ARBA" id="ARBA00023160"/>
    </source>
</evidence>
<dbReference type="RefSeq" id="WP_148605452.1">
    <property type="nucleotide sequence ID" value="NZ_SDGY01000001.1"/>
</dbReference>
<dbReference type="NCBIfam" id="NF006829">
    <property type="entry name" value="PRK09352.1"/>
    <property type="match status" value="1"/>
</dbReference>
<evidence type="ECO:0000259" key="11">
    <source>
        <dbReference type="Pfam" id="PF08545"/>
    </source>
</evidence>
<feature type="domain" description="Beta-ketoacyl-[acyl-carrier-protein] synthase III N-terminal" evidence="11">
    <location>
        <begin position="107"/>
        <end position="177"/>
    </location>
</feature>
<sequence length="322" mass="34895">MSGSKILASAHYVPRDIVTNDDLADIIDTSDEWIQVHTGIKTRHISLQGENTSDLATSAAELALHQANIKAEDIDLIIVTTFTPDGLAPSTAALVQRNLQAKKAWAYDIMTACAGFVFGLSTADKFIKSGQYKNALVIASEVNSKMMDFKDRTSTVFFGDGAGAIVMTATDEGIVKAEKMHTIGNADVVHSGRIEPLKELSVDNYPKIDAFSQQGRSVFNEVTTSIPQHIREFLEEQGLTTGSIDYYIPHQANLRLIEYIANDLGEPIEKFSTNVTKNGNTSSAGIAIGLDELRKSVDLNGKKVLLTGFGAGFTYGSVLLEF</sequence>
<dbReference type="GO" id="GO:0006633">
    <property type="term" value="P:fatty acid biosynthetic process"/>
    <property type="evidence" value="ECO:0007669"/>
    <property type="project" value="UniProtKB-UniRule"/>
</dbReference>
<dbReference type="PANTHER" id="PTHR34069:SF2">
    <property type="entry name" value="BETA-KETOACYL-[ACYL-CARRIER-PROTEIN] SYNTHASE III"/>
    <property type="match status" value="1"/>
</dbReference>
<evidence type="ECO:0000256" key="1">
    <source>
        <dbReference type="ARBA" id="ARBA00008642"/>
    </source>
</evidence>
<evidence type="ECO:0000313" key="12">
    <source>
        <dbReference type="EMBL" id="TYC47575.1"/>
    </source>
</evidence>